<organism evidence="2 3">
    <name type="scientific">Algoriphagus aquatilis</name>
    <dbReference type="NCBI Taxonomy" id="490186"/>
    <lineage>
        <taxon>Bacteria</taxon>
        <taxon>Pseudomonadati</taxon>
        <taxon>Bacteroidota</taxon>
        <taxon>Cytophagia</taxon>
        <taxon>Cytophagales</taxon>
        <taxon>Cyclobacteriaceae</taxon>
        <taxon>Algoriphagus</taxon>
    </lineage>
</organism>
<name>A0ABW0BYK0_9BACT</name>
<keyword evidence="3" id="KW-1185">Reference proteome</keyword>
<evidence type="ECO:0008006" key="4">
    <source>
        <dbReference type="Google" id="ProtNLM"/>
    </source>
</evidence>
<dbReference type="EMBL" id="JBHSKS010000010">
    <property type="protein sequence ID" value="MFC5192646.1"/>
    <property type="molecule type" value="Genomic_DNA"/>
</dbReference>
<evidence type="ECO:0000256" key="1">
    <source>
        <dbReference type="SAM" id="SignalP"/>
    </source>
</evidence>
<comment type="caution">
    <text evidence="2">The sequence shown here is derived from an EMBL/GenBank/DDBJ whole genome shotgun (WGS) entry which is preliminary data.</text>
</comment>
<feature type="signal peptide" evidence="1">
    <location>
        <begin position="1"/>
        <end position="20"/>
    </location>
</feature>
<accession>A0ABW0BYK0</accession>
<dbReference type="Proteomes" id="UP001596163">
    <property type="component" value="Unassembled WGS sequence"/>
</dbReference>
<feature type="chain" id="PRO_5045181135" description="Outer membrane protein beta-barrel domain-containing protein" evidence="1">
    <location>
        <begin position="21"/>
        <end position="420"/>
    </location>
</feature>
<evidence type="ECO:0000313" key="3">
    <source>
        <dbReference type="Proteomes" id="UP001596163"/>
    </source>
</evidence>
<proteinExistence type="predicted"/>
<sequence length="420" mass="47468">MPKSLLSIILLFLLSPPVYSQVSKDRLVFDWALANSSKEKMQDFIVLPSGQQVFGTVVRNYNYADFEELVFSKDGVVSTYLPQQIQGFGLDNGQIFLSKPLPGNSEPVFLQILVSGPIQLGEYKGGYFLDNGKEYMKLEAYYGEVEKNGPLYKKYIRPFRGTLKQFLVGDCGVALFTDIDRAPYNDQALINLMKSYFDCAQVRYQVHIEKVPMILISPLAGIGLSQHILVKPIKENARDDQFNSPFGFTGFVGVRAHDARRVPRLSTDLRVVFSVFQTELLSSFGGTQAIRTGSEDISETSISIPFALNYSLLKRVNSEIYLGGFLGLWRPSIKQSNGKVDERIVARNEVYLYETPIMLYQGTNFYSGGRLGGSKVFKDNLKLFAELEVAVQPEYYKFSLLQNDAFYNRSRMAFHLGIEF</sequence>
<gene>
    <name evidence="2" type="ORF">ACFPIK_12790</name>
</gene>
<protein>
    <recommendedName>
        <fullName evidence="4">Outer membrane protein beta-barrel domain-containing protein</fullName>
    </recommendedName>
</protein>
<keyword evidence="1" id="KW-0732">Signal</keyword>
<evidence type="ECO:0000313" key="2">
    <source>
        <dbReference type="EMBL" id="MFC5192646.1"/>
    </source>
</evidence>
<dbReference type="RefSeq" id="WP_377915860.1">
    <property type="nucleotide sequence ID" value="NZ_JBHSKS010000010.1"/>
</dbReference>
<reference evidence="3" key="1">
    <citation type="journal article" date="2019" name="Int. J. Syst. Evol. Microbiol.">
        <title>The Global Catalogue of Microorganisms (GCM) 10K type strain sequencing project: providing services to taxonomists for standard genome sequencing and annotation.</title>
        <authorList>
            <consortium name="The Broad Institute Genomics Platform"/>
            <consortium name="The Broad Institute Genome Sequencing Center for Infectious Disease"/>
            <person name="Wu L."/>
            <person name="Ma J."/>
        </authorList>
    </citation>
    <scope>NUCLEOTIDE SEQUENCE [LARGE SCALE GENOMIC DNA]</scope>
    <source>
        <strain evidence="3">CGMCC 1.7030</strain>
    </source>
</reference>